<gene>
    <name evidence="5" type="ORF">Poly30_00170</name>
</gene>
<evidence type="ECO:0000256" key="2">
    <source>
        <dbReference type="ARBA" id="ARBA00023002"/>
    </source>
</evidence>
<dbReference type="Proteomes" id="UP000320390">
    <property type="component" value="Chromosome"/>
</dbReference>
<sequence>MNPSSPAGAARRALVTGASSGIGEAVTRLLAREGYRVALLARRRDRLDTIAGELPVSAAGPHLVLPCDLTDFPSIEAAADRIEAEFGGLDLLVNNAGIGYRSRVADLDPAELRRVFDTNVFALLLTCKAAYPLLRRGERPVVVNVSSVVGRRGIPGQAGYSASKAAVCSIGEALRIEWADSGIAVSTLNPALTATGFFQAQANPEALPDPDLGTAAGPGDVARAVLELDRDPVPERSLRWKWRLLGILSILTPRLADRTLVRRLGGDWETPRR</sequence>
<dbReference type="GO" id="GO:0016020">
    <property type="term" value="C:membrane"/>
    <property type="evidence" value="ECO:0007669"/>
    <property type="project" value="TreeGrafter"/>
</dbReference>
<reference evidence="5 6" key="1">
    <citation type="submission" date="2019-02" db="EMBL/GenBank/DDBJ databases">
        <title>Deep-cultivation of Planctomycetes and their phenomic and genomic characterization uncovers novel biology.</title>
        <authorList>
            <person name="Wiegand S."/>
            <person name="Jogler M."/>
            <person name="Boedeker C."/>
            <person name="Pinto D."/>
            <person name="Vollmers J."/>
            <person name="Rivas-Marin E."/>
            <person name="Kohn T."/>
            <person name="Peeters S.H."/>
            <person name="Heuer A."/>
            <person name="Rast P."/>
            <person name="Oberbeckmann S."/>
            <person name="Bunk B."/>
            <person name="Jeske O."/>
            <person name="Meyerdierks A."/>
            <person name="Storesund J.E."/>
            <person name="Kallscheuer N."/>
            <person name="Luecker S."/>
            <person name="Lage O.M."/>
            <person name="Pohl T."/>
            <person name="Merkel B.J."/>
            <person name="Hornburger P."/>
            <person name="Mueller R.-W."/>
            <person name="Bruemmer F."/>
            <person name="Labrenz M."/>
            <person name="Spormann A.M."/>
            <person name="Op den Camp H."/>
            <person name="Overmann J."/>
            <person name="Amann R."/>
            <person name="Jetten M.S.M."/>
            <person name="Mascher T."/>
            <person name="Medema M.H."/>
            <person name="Devos D.P."/>
            <person name="Kaster A.-K."/>
            <person name="Ovreas L."/>
            <person name="Rohde M."/>
            <person name="Galperin M.Y."/>
            <person name="Jogler C."/>
        </authorList>
    </citation>
    <scope>NUCLEOTIDE SEQUENCE [LARGE SCALE GENOMIC DNA]</scope>
    <source>
        <strain evidence="5 6">Poly30</strain>
    </source>
</reference>
<dbReference type="CDD" id="cd05233">
    <property type="entry name" value="SDR_c"/>
    <property type="match status" value="1"/>
</dbReference>
<dbReference type="EC" id="1.-.-.-" evidence="5"/>
<evidence type="ECO:0000313" key="5">
    <source>
        <dbReference type="EMBL" id="QDV04526.1"/>
    </source>
</evidence>
<dbReference type="GO" id="GO:0016491">
    <property type="term" value="F:oxidoreductase activity"/>
    <property type="evidence" value="ECO:0007669"/>
    <property type="project" value="UniProtKB-KW"/>
</dbReference>
<name>A0A518EKB1_9BACT</name>
<evidence type="ECO:0000256" key="3">
    <source>
        <dbReference type="RuleBase" id="RU000363"/>
    </source>
</evidence>
<dbReference type="InterPro" id="IPR020904">
    <property type="entry name" value="Sc_DH/Rdtase_CS"/>
</dbReference>
<dbReference type="InterPro" id="IPR036291">
    <property type="entry name" value="NAD(P)-bd_dom_sf"/>
</dbReference>
<dbReference type="PRINTS" id="PR00080">
    <property type="entry name" value="SDRFAMILY"/>
</dbReference>
<dbReference type="PRINTS" id="PR00081">
    <property type="entry name" value="GDHRDH"/>
</dbReference>
<dbReference type="Gene3D" id="3.40.50.720">
    <property type="entry name" value="NAD(P)-binding Rossmann-like Domain"/>
    <property type="match status" value="1"/>
</dbReference>
<dbReference type="PROSITE" id="PS00061">
    <property type="entry name" value="ADH_SHORT"/>
    <property type="match status" value="1"/>
</dbReference>
<feature type="domain" description="Ketoreductase" evidence="4">
    <location>
        <begin position="11"/>
        <end position="193"/>
    </location>
</feature>
<dbReference type="SUPFAM" id="SSF51735">
    <property type="entry name" value="NAD(P)-binding Rossmann-fold domains"/>
    <property type="match status" value="1"/>
</dbReference>
<evidence type="ECO:0000313" key="6">
    <source>
        <dbReference type="Proteomes" id="UP000320390"/>
    </source>
</evidence>
<dbReference type="InterPro" id="IPR057326">
    <property type="entry name" value="KR_dom"/>
</dbReference>
<dbReference type="EMBL" id="CP036434">
    <property type="protein sequence ID" value="QDV04526.1"/>
    <property type="molecule type" value="Genomic_DNA"/>
</dbReference>
<dbReference type="Pfam" id="PF00106">
    <property type="entry name" value="adh_short"/>
    <property type="match status" value="1"/>
</dbReference>
<protein>
    <submittedName>
        <fullName evidence="5">Putative oxidoreductase</fullName>
        <ecNumber evidence="5">1.-.-.-</ecNumber>
    </submittedName>
</protein>
<evidence type="ECO:0000259" key="4">
    <source>
        <dbReference type="SMART" id="SM00822"/>
    </source>
</evidence>
<keyword evidence="2 5" id="KW-0560">Oxidoreductase</keyword>
<comment type="similarity">
    <text evidence="1 3">Belongs to the short-chain dehydrogenases/reductases (SDR) family.</text>
</comment>
<dbReference type="AlphaFoldDB" id="A0A518EKB1"/>
<dbReference type="InterPro" id="IPR002347">
    <property type="entry name" value="SDR_fam"/>
</dbReference>
<organism evidence="5 6">
    <name type="scientific">Saltatorellus ferox</name>
    <dbReference type="NCBI Taxonomy" id="2528018"/>
    <lineage>
        <taxon>Bacteria</taxon>
        <taxon>Pseudomonadati</taxon>
        <taxon>Planctomycetota</taxon>
        <taxon>Planctomycetia</taxon>
        <taxon>Planctomycetia incertae sedis</taxon>
        <taxon>Saltatorellus</taxon>
    </lineage>
</organism>
<evidence type="ECO:0000256" key="1">
    <source>
        <dbReference type="ARBA" id="ARBA00006484"/>
    </source>
</evidence>
<dbReference type="RefSeq" id="WP_419190762.1">
    <property type="nucleotide sequence ID" value="NZ_CP036434.1"/>
</dbReference>
<dbReference type="SMART" id="SM00822">
    <property type="entry name" value="PKS_KR"/>
    <property type="match status" value="1"/>
</dbReference>
<proteinExistence type="inferred from homology"/>
<accession>A0A518EKB1</accession>
<dbReference type="PANTHER" id="PTHR44196">
    <property type="entry name" value="DEHYDROGENASE/REDUCTASE SDR FAMILY MEMBER 7B"/>
    <property type="match status" value="1"/>
</dbReference>
<keyword evidence="6" id="KW-1185">Reference proteome</keyword>
<dbReference type="PANTHER" id="PTHR44196:SF1">
    <property type="entry name" value="DEHYDROGENASE_REDUCTASE SDR FAMILY MEMBER 7B"/>
    <property type="match status" value="1"/>
</dbReference>